<keyword evidence="1" id="KW-1133">Transmembrane helix</keyword>
<dbReference type="InterPro" id="IPR052728">
    <property type="entry name" value="O2_lipid_transport_reg"/>
</dbReference>
<feature type="domain" description="Acyltransferase 3" evidence="2">
    <location>
        <begin position="65"/>
        <end position="459"/>
    </location>
</feature>
<accession>A0AAN5I3D3</accession>
<organism evidence="3 4">
    <name type="scientific">Pristionchus mayeri</name>
    <dbReference type="NCBI Taxonomy" id="1317129"/>
    <lineage>
        <taxon>Eukaryota</taxon>
        <taxon>Metazoa</taxon>
        <taxon>Ecdysozoa</taxon>
        <taxon>Nematoda</taxon>
        <taxon>Chromadorea</taxon>
        <taxon>Rhabditida</taxon>
        <taxon>Rhabditina</taxon>
        <taxon>Diplogasteromorpha</taxon>
        <taxon>Diplogasteroidea</taxon>
        <taxon>Neodiplogasteridae</taxon>
        <taxon>Pristionchus</taxon>
    </lineage>
</organism>
<evidence type="ECO:0000256" key="1">
    <source>
        <dbReference type="SAM" id="Phobius"/>
    </source>
</evidence>
<reference evidence="4" key="1">
    <citation type="submission" date="2022-10" db="EMBL/GenBank/DDBJ databases">
        <title>Genome assembly of Pristionchus species.</title>
        <authorList>
            <person name="Yoshida K."/>
            <person name="Sommer R.J."/>
        </authorList>
    </citation>
    <scope>NUCLEOTIDE SEQUENCE [LARGE SCALE GENOMIC DNA]</scope>
    <source>
        <strain evidence="4">RS5460</strain>
    </source>
</reference>
<feature type="transmembrane region" description="Helical" evidence="1">
    <location>
        <begin position="218"/>
        <end position="240"/>
    </location>
</feature>
<feature type="transmembrane region" description="Helical" evidence="1">
    <location>
        <begin position="62"/>
        <end position="86"/>
    </location>
</feature>
<evidence type="ECO:0000313" key="3">
    <source>
        <dbReference type="EMBL" id="GMR50189.1"/>
    </source>
</evidence>
<proteinExistence type="predicted"/>
<keyword evidence="1" id="KW-0472">Membrane</keyword>
<dbReference type="InterPro" id="IPR002656">
    <property type="entry name" value="Acyl_transf_3_dom"/>
</dbReference>
<feature type="transmembrane region" description="Helical" evidence="1">
    <location>
        <begin position="326"/>
        <end position="348"/>
    </location>
</feature>
<dbReference type="Pfam" id="PF01757">
    <property type="entry name" value="Acyl_transf_3"/>
    <property type="match status" value="1"/>
</dbReference>
<gene>
    <name evidence="3" type="ORF">PMAYCL1PPCAC_20384</name>
</gene>
<feature type="transmembrane region" description="Helical" evidence="1">
    <location>
        <begin position="368"/>
        <end position="388"/>
    </location>
</feature>
<feature type="transmembrane region" description="Helical" evidence="1">
    <location>
        <begin position="400"/>
        <end position="423"/>
    </location>
</feature>
<dbReference type="PANTHER" id="PTHR11161:SF0">
    <property type="entry name" value="O-ACYLTRANSFERASE LIKE PROTEIN"/>
    <property type="match status" value="1"/>
</dbReference>
<dbReference type="GO" id="GO:0016747">
    <property type="term" value="F:acyltransferase activity, transferring groups other than amino-acyl groups"/>
    <property type="evidence" value="ECO:0007669"/>
    <property type="project" value="InterPro"/>
</dbReference>
<feature type="transmembrane region" description="Helical" evidence="1">
    <location>
        <begin position="435"/>
        <end position="457"/>
    </location>
</feature>
<name>A0AAN5I3D3_9BILA</name>
<keyword evidence="4" id="KW-1185">Reference proteome</keyword>
<evidence type="ECO:0000259" key="2">
    <source>
        <dbReference type="Pfam" id="PF01757"/>
    </source>
</evidence>
<feature type="transmembrane region" description="Helical" evidence="1">
    <location>
        <begin position="106"/>
        <end position="130"/>
    </location>
</feature>
<feature type="transmembrane region" description="Helical" evidence="1">
    <location>
        <begin position="247"/>
        <end position="267"/>
    </location>
</feature>
<dbReference type="EMBL" id="BTRK01000004">
    <property type="protein sequence ID" value="GMR50189.1"/>
    <property type="molecule type" value="Genomic_DNA"/>
</dbReference>
<dbReference type="AlphaFoldDB" id="A0AAN5I3D3"/>
<comment type="caution">
    <text evidence="3">The sequence shown here is derived from an EMBL/GenBank/DDBJ whole genome shotgun (WGS) entry which is preliminary data.</text>
</comment>
<evidence type="ECO:0000313" key="4">
    <source>
        <dbReference type="Proteomes" id="UP001328107"/>
    </source>
</evidence>
<protein>
    <recommendedName>
        <fullName evidence="2">Acyltransferase 3 domain-containing protein</fullName>
    </recommendedName>
</protein>
<dbReference type="Proteomes" id="UP001328107">
    <property type="component" value="Unassembled WGS sequence"/>
</dbReference>
<keyword evidence="1" id="KW-0812">Transmembrane</keyword>
<feature type="transmembrane region" description="Helical" evidence="1">
    <location>
        <begin position="294"/>
        <end position="314"/>
    </location>
</feature>
<feature type="transmembrane region" description="Helical" evidence="1">
    <location>
        <begin position="151"/>
        <end position="171"/>
    </location>
</feature>
<dbReference type="PANTHER" id="PTHR11161">
    <property type="entry name" value="O-ACYLTRANSFERASE"/>
    <property type="match status" value="1"/>
</dbReference>
<sequence length="518" mass="59588">MNLLKMRSDLSHFFSDNYQNGLLFSSSDVLLAYLIPGWKALMAFSIPRNTLSVFSLKKEQDAILCLDALRFISFTWVASLHSAVFTVESDNGMQLLRDEDYFYSPLILNSYSSVDTFFLISGLLVSYTFFKKVHRDPDHARSRFNWIMYYVHRWLRLTPAYLLFIGMYVAWTPRMHGVWALSTAMNSSYFVQACEDTWWMNALYISNFNGMLNMCYPISWFLSVDMQLYWIAPLFLLAIYYSWKAGLGAVLAGVLISIFTMIALTAYSNLPVVSFFAVKHIGNLDFTNQIYIKPWTRCIPYLTGILCGYLIIQVRQKSIELRRPKAWQIIVCWLMATVTALTVVFAVYDYMRGHSEWSIAVKSLYGSFARIGWAAAVAWVVLACTFEWAGPVKNLLEHPLWYPLGRLSYCAFLVHWFLIHFLLNTGDRPSHYVSLGHMYLTVTIPVVFLSCIMAYIWTCLVEIPFGKIEVIVVDHLMRKRKSHIRDNMANGTRPEMNGDGIKPANTSAITAIEVNDNH</sequence>